<reference evidence="13 14" key="1">
    <citation type="submission" date="2013-04" db="EMBL/GenBank/DDBJ databases">
        <title>Shimia sp. 22II-S11-Z10 Genome Sequencing.</title>
        <authorList>
            <person name="Lai Q."/>
            <person name="Li G."/>
            <person name="Shao Z."/>
        </authorList>
    </citation>
    <scope>NUCLEOTIDE SEQUENCE [LARGE SCALE GENOMIC DNA]</scope>
    <source>
        <strain evidence="14">22II-S11-Z10</strain>
    </source>
</reference>
<dbReference type="Pfam" id="PF25601">
    <property type="entry name" value="AAA_lid_14"/>
    <property type="match status" value="1"/>
</dbReference>
<dbReference type="AlphaFoldDB" id="A0A058ZJK6"/>
<dbReference type="GO" id="GO:0005524">
    <property type="term" value="F:ATP binding"/>
    <property type="evidence" value="ECO:0007669"/>
    <property type="project" value="UniProtKB-KW"/>
</dbReference>
<gene>
    <name evidence="13" type="ORF">ATO10_10550</name>
</gene>
<dbReference type="SUPFAM" id="SSF52540">
    <property type="entry name" value="P-loop containing nucleoside triphosphate hydrolases"/>
    <property type="match status" value="1"/>
</dbReference>
<dbReference type="eggNOG" id="COG3284">
    <property type="taxonomic scope" value="Bacteria"/>
</dbReference>
<dbReference type="PANTHER" id="PTHR32071:SF77">
    <property type="entry name" value="TRANSCRIPTIONAL REGULATORY PROTEIN"/>
    <property type="match status" value="1"/>
</dbReference>
<evidence type="ECO:0000256" key="11">
    <source>
        <dbReference type="SAM" id="MobiDB-lite"/>
    </source>
</evidence>
<dbReference type="SMART" id="SM00382">
    <property type="entry name" value="AAA"/>
    <property type="match status" value="1"/>
</dbReference>
<evidence type="ECO:0000259" key="12">
    <source>
        <dbReference type="PROSITE" id="PS50045"/>
    </source>
</evidence>
<keyword evidence="10" id="KW-0804">Transcription</keyword>
<dbReference type="OrthoDB" id="9805953at2"/>
<dbReference type="Gene3D" id="3.40.50.300">
    <property type="entry name" value="P-loop containing nucleotide triphosphate hydrolases"/>
    <property type="match status" value="1"/>
</dbReference>
<evidence type="ECO:0000256" key="3">
    <source>
        <dbReference type="ARBA" id="ARBA00015308"/>
    </source>
</evidence>
<sequence length="578" mass="63596">MAEARAFAQHVHEIVTAGEGGQTGRDAAVVQSWLRCLNDYNLDPEHKGEARIVPEQVLKEHQQEAEDLLSMARFGMEDLYRRVNSMGYVLLLTDAKGVTVDFIGDEKVDRELKRAGLYIGSEWSEENAGTCGVGACLTSGEAITIHQTDHFDMAHTPLSCTAAPIYNPNGNMVGVLDVSLLMSPTEKYSQALTLEVVKSCVRRIELANLMASRKSDWILRLNGSSEFLGVDPNCAVSIADDGTISGVTHGAHRMMADTLKTDWRTPESLIGRPFEDIFEFDFNDLPCLIGASTPGEQALETHDGKVLFADVQAPMRPQKATPARDMPLPLSKVHGGDSQMQRLAKKAARVVDKQISIILEGETGVGKEFLAQALHESRKKKGPFVAINCAALPEALIESELFGYAPNSFTGAHAKGKKGLIEQANGGTLFLDEIGDMPLALQARLLRVLAEREVMAVGATKPVPVDVRVISASHRNLKELVDKGQFRQDLYYRLNGVVLNIPSLRDREDKSWLIRQIAALVSEEHPLRFDKYAEEALCAYDWPGNVREMINVFELCVALCEDEIVELDDLPDHVANAL</sequence>
<evidence type="ECO:0000256" key="2">
    <source>
        <dbReference type="ARBA" id="ARBA00011135"/>
    </source>
</evidence>
<keyword evidence="5" id="KW-0067">ATP-binding</keyword>
<dbReference type="GO" id="GO:0003677">
    <property type="term" value="F:DNA binding"/>
    <property type="evidence" value="ECO:0007669"/>
    <property type="project" value="UniProtKB-KW"/>
</dbReference>
<dbReference type="InterPro" id="IPR027417">
    <property type="entry name" value="P-loop_NTPase"/>
</dbReference>
<dbReference type="Proteomes" id="UP000024836">
    <property type="component" value="Unassembled WGS sequence"/>
</dbReference>
<dbReference type="FunFam" id="3.40.50.300:FF:000006">
    <property type="entry name" value="DNA-binding transcriptional regulator NtrC"/>
    <property type="match status" value="1"/>
</dbReference>
<dbReference type="InterPro" id="IPR025943">
    <property type="entry name" value="Sigma_54_int_dom_ATP-bd_2"/>
</dbReference>
<evidence type="ECO:0000256" key="1">
    <source>
        <dbReference type="ARBA" id="ARBA00002167"/>
    </source>
</evidence>
<dbReference type="Pfam" id="PF01590">
    <property type="entry name" value="GAF"/>
    <property type="match status" value="1"/>
</dbReference>
<dbReference type="InterPro" id="IPR058031">
    <property type="entry name" value="AAA_lid_NorR"/>
</dbReference>
<evidence type="ECO:0000313" key="13">
    <source>
        <dbReference type="EMBL" id="KCV81779.1"/>
    </source>
</evidence>
<dbReference type="PROSITE" id="PS00676">
    <property type="entry name" value="SIGMA54_INTERACT_2"/>
    <property type="match status" value="1"/>
</dbReference>
<dbReference type="GO" id="GO:0006355">
    <property type="term" value="P:regulation of DNA-templated transcription"/>
    <property type="evidence" value="ECO:0007669"/>
    <property type="project" value="InterPro"/>
</dbReference>
<dbReference type="InterPro" id="IPR025662">
    <property type="entry name" value="Sigma_54_int_dom_ATP-bd_1"/>
</dbReference>
<evidence type="ECO:0000256" key="7">
    <source>
        <dbReference type="ARBA" id="ARBA00023015"/>
    </source>
</evidence>
<dbReference type="InterPro" id="IPR029016">
    <property type="entry name" value="GAF-like_dom_sf"/>
</dbReference>
<dbReference type="GO" id="GO:0000160">
    <property type="term" value="P:phosphorelay signal transduction system"/>
    <property type="evidence" value="ECO:0007669"/>
    <property type="project" value="UniProtKB-KW"/>
</dbReference>
<keyword evidence="9" id="KW-0010">Activator</keyword>
<dbReference type="InterPro" id="IPR003593">
    <property type="entry name" value="AAA+_ATPase"/>
</dbReference>
<comment type="subunit">
    <text evidence="2">Interacts with sigma-54.</text>
</comment>
<feature type="region of interest" description="Disordered" evidence="11">
    <location>
        <begin position="316"/>
        <end position="337"/>
    </location>
</feature>
<evidence type="ECO:0000256" key="6">
    <source>
        <dbReference type="ARBA" id="ARBA00023012"/>
    </source>
</evidence>
<dbReference type="RefSeq" id="WP_051598084.1">
    <property type="nucleotide sequence ID" value="NZ_AQQY01000006.1"/>
</dbReference>
<dbReference type="CDD" id="cd00009">
    <property type="entry name" value="AAA"/>
    <property type="match status" value="1"/>
</dbReference>
<dbReference type="PROSITE" id="PS50045">
    <property type="entry name" value="SIGMA54_INTERACT_4"/>
    <property type="match status" value="1"/>
</dbReference>
<dbReference type="PANTHER" id="PTHR32071">
    <property type="entry name" value="TRANSCRIPTIONAL REGULATORY PROTEIN"/>
    <property type="match status" value="1"/>
</dbReference>
<dbReference type="Pfam" id="PF00158">
    <property type="entry name" value="Sigma54_activat"/>
    <property type="match status" value="1"/>
</dbReference>
<dbReference type="EMBL" id="AQQY01000006">
    <property type="protein sequence ID" value="KCV81779.1"/>
    <property type="molecule type" value="Genomic_DNA"/>
</dbReference>
<dbReference type="Gene3D" id="1.10.8.60">
    <property type="match status" value="1"/>
</dbReference>
<organism evidence="13 14">
    <name type="scientific">Actibacterium atlanticum</name>
    <dbReference type="NCBI Taxonomy" id="1461693"/>
    <lineage>
        <taxon>Bacteria</taxon>
        <taxon>Pseudomonadati</taxon>
        <taxon>Pseudomonadota</taxon>
        <taxon>Alphaproteobacteria</taxon>
        <taxon>Rhodobacterales</taxon>
        <taxon>Roseobacteraceae</taxon>
        <taxon>Actibacterium</taxon>
    </lineage>
</organism>
<dbReference type="SUPFAM" id="SSF55781">
    <property type="entry name" value="GAF domain-like"/>
    <property type="match status" value="1"/>
</dbReference>
<keyword evidence="7" id="KW-0805">Transcription regulation</keyword>
<evidence type="ECO:0000256" key="5">
    <source>
        <dbReference type="ARBA" id="ARBA00022840"/>
    </source>
</evidence>
<accession>A0A058ZJK6</accession>
<evidence type="ECO:0000256" key="4">
    <source>
        <dbReference type="ARBA" id="ARBA00022741"/>
    </source>
</evidence>
<keyword evidence="6" id="KW-0902">Two-component regulatory system</keyword>
<dbReference type="InterPro" id="IPR002078">
    <property type="entry name" value="Sigma_54_int"/>
</dbReference>
<dbReference type="InterPro" id="IPR003018">
    <property type="entry name" value="GAF"/>
</dbReference>
<evidence type="ECO:0000313" key="14">
    <source>
        <dbReference type="Proteomes" id="UP000024836"/>
    </source>
</evidence>
<evidence type="ECO:0000256" key="8">
    <source>
        <dbReference type="ARBA" id="ARBA00023125"/>
    </source>
</evidence>
<proteinExistence type="predicted"/>
<protein>
    <recommendedName>
        <fullName evidence="3">Nif-specific regulatory protein</fullName>
    </recommendedName>
</protein>
<comment type="caution">
    <text evidence="13">The sequence shown here is derived from an EMBL/GenBank/DDBJ whole genome shotgun (WGS) entry which is preliminary data.</text>
</comment>
<evidence type="ECO:0000256" key="9">
    <source>
        <dbReference type="ARBA" id="ARBA00023159"/>
    </source>
</evidence>
<feature type="domain" description="Sigma-54 factor interaction" evidence="12">
    <location>
        <begin position="333"/>
        <end position="558"/>
    </location>
</feature>
<keyword evidence="4" id="KW-0547">Nucleotide-binding</keyword>
<dbReference type="STRING" id="1461693.ATO10_10550"/>
<dbReference type="PROSITE" id="PS00675">
    <property type="entry name" value="SIGMA54_INTERACT_1"/>
    <property type="match status" value="1"/>
</dbReference>
<dbReference type="Gene3D" id="3.30.450.40">
    <property type="match status" value="1"/>
</dbReference>
<evidence type="ECO:0000256" key="10">
    <source>
        <dbReference type="ARBA" id="ARBA00023163"/>
    </source>
</evidence>
<dbReference type="PATRIC" id="fig|1461693.3.peg.2136"/>
<keyword evidence="8" id="KW-0238">DNA-binding</keyword>
<comment type="function">
    <text evidence="1">Required for activation of most nif operons, which are directly involved in nitrogen fixation.</text>
</comment>
<keyword evidence="14" id="KW-1185">Reference proteome</keyword>
<name>A0A058ZJK6_9RHOB</name>